<comment type="similarity">
    <text evidence="1">Belongs to the 4-hydroxybenzoyl-CoA thioesterase family.</text>
</comment>
<dbReference type="InterPro" id="IPR029069">
    <property type="entry name" value="HotDog_dom_sf"/>
</dbReference>
<keyword evidence="2 3" id="KW-0378">Hydrolase</keyword>
<proteinExistence type="inferred from homology"/>
<organism evidence="3 4">
    <name type="scientific">Albimonas pacifica</name>
    <dbReference type="NCBI Taxonomy" id="1114924"/>
    <lineage>
        <taxon>Bacteria</taxon>
        <taxon>Pseudomonadati</taxon>
        <taxon>Pseudomonadota</taxon>
        <taxon>Alphaproteobacteria</taxon>
        <taxon>Rhodobacterales</taxon>
        <taxon>Paracoccaceae</taxon>
        <taxon>Albimonas</taxon>
    </lineage>
</organism>
<name>A0A1I3NQ04_9RHOB</name>
<sequence length="150" mass="17230">MPRERPLRDQYVRFVPMTTRLKDNDQYLHMNNTVYYEYFDTVVNLWLIRDCGLTLPNGPYIGIIAETQCSYLSEVKWPQNVVVGMRIDRIGSSSITYGLALFGEDEARANAICRYVHVYCDGASRRPRPLPDYMLAEARKLMLPEAATAG</sequence>
<protein>
    <submittedName>
        <fullName evidence="3">Acyl-CoA thioester hydrolase</fullName>
    </submittedName>
</protein>
<dbReference type="PANTHER" id="PTHR31793">
    <property type="entry name" value="4-HYDROXYBENZOYL-COA THIOESTERASE FAMILY MEMBER"/>
    <property type="match status" value="1"/>
</dbReference>
<dbReference type="SUPFAM" id="SSF54637">
    <property type="entry name" value="Thioesterase/thiol ester dehydrase-isomerase"/>
    <property type="match status" value="1"/>
</dbReference>
<dbReference type="Proteomes" id="UP000199377">
    <property type="component" value="Unassembled WGS sequence"/>
</dbReference>
<dbReference type="Pfam" id="PF13279">
    <property type="entry name" value="4HBT_2"/>
    <property type="match status" value="1"/>
</dbReference>
<evidence type="ECO:0000256" key="1">
    <source>
        <dbReference type="ARBA" id="ARBA00005953"/>
    </source>
</evidence>
<dbReference type="CDD" id="cd00586">
    <property type="entry name" value="4HBT"/>
    <property type="match status" value="1"/>
</dbReference>
<accession>A0A1I3NQ04</accession>
<dbReference type="EMBL" id="FOQH01000014">
    <property type="protein sequence ID" value="SFJ11371.1"/>
    <property type="molecule type" value="Genomic_DNA"/>
</dbReference>
<reference evidence="3 4" key="1">
    <citation type="submission" date="2016-10" db="EMBL/GenBank/DDBJ databases">
        <authorList>
            <person name="de Groot N.N."/>
        </authorList>
    </citation>
    <scope>NUCLEOTIDE SEQUENCE [LARGE SCALE GENOMIC DNA]</scope>
    <source>
        <strain evidence="3 4">CGMCC 1.11030</strain>
    </source>
</reference>
<dbReference type="AlphaFoldDB" id="A0A1I3NQ04"/>
<evidence type="ECO:0000313" key="4">
    <source>
        <dbReference type="Proteomes" id="UP000199377"/>
    </source>
</evidence>
<dbReference type="InterPro" id="IPR050563">
    <property type="entry name" value="4-hydroxybenzoyl-CoA_TE"/>
</dbReference>
<keyword evidence="4" id="KW-1185">Reference proteome</keyword>
<dbReference type="Gene3D" id="3.10.129.10">
    <property type="entry name" value="Hotdog Thioesterase"/>
    <property type="match status" value="1"/>
</dbReference>
<dbReference type="PANTHER" id="PTHR31793:SF27">
    <property type="entry name" value="NOVEL THIOESTERASE SUPERFAMILY DOMAIN AND SAPOSIN A-TYPE DOMAIN CONTAINING PROTEIN (0610012H03RIK)"/>
    <property type="match status" value="1"/>
</dbReference>
<dbReference type="STRING" id="1114924.SAMN05216258_11427"/>
<dbReference type="RefSeq" id="WP_092865111.1">
    <property type="nucleotide sequence ID" value="NZ_FOQH01000014.1"/>
</dbReference>
<evidence type="ECO:0000313" key="3">
    <source>
        <dbReference type="EMBL" id="SFJ11371.1"/>
    </source>
</evidence>
<dbReference type="GO" id="GO:0047617">
    <property type="term" value="F:fatty acyl-CoA hydrolase activity"/>
    <property type="evidence" value="ECO:0007669"/>
    <property type="project" value="TreeGrafter"/>
</dbReference>
<evidence type="ECO:0000256" key="2">
    <source>
        <dbReference type="ARBA" id="ARBA00022801"/>
    </source>
</evidence>
<gene>
    <name evidence="3" type="ORF">SAMN05216258_11427</name>
</gene>
<dbReference type="OrthoDB" id="9799036at2"/>